<proteinExistence type="predicted"/>
<dbReference type="Proteomes" id="UP000298179">
    <property type="component" value="Unassembled WGS sequence"/>
</dbReference>
<evidence type="ECO:0000256" key="8">
    <source>
        <dbReference type="SAM" id="Phobius"/>
    </source>
</evidence>
<keyword evidence="2" id="KW-1003">Cell membrane</keyword>
<evidence type="ECO:0000256" key="1">
    <source>
        <dbReference type="ARBA" id="ARBA00004651"/>
    </source>
</evidence>
<feature type="transmembrane region" description="Helical" evidence="8">
    <location>
        <begin position="41"/>
        <end position="62"/>
    </location>
</feature>
<evidence type="ECO:0000256" key="2">
    <source>
        <dbReference type="ARBA" id="ARBA00022475"/>
    </source>
</evidence>
<evidence type="ECO:0000313" key="11">
    <source>
        <dbReference type="Proteomes" id="UP000298179"/>
    </source>
</evidence>
<feature type="transmembrane region" description="Helical" evidence="8">
    <location>
        <begin position="164"/>
        <end position="181"/>
    </location>
</feature>
<feature type="transmembrane region" description="Helical" evidence="8">
    <location>
        <begin position="352"/>
        <end position="369"/>
    </location>
</feature>
<dbReference type="Pfam" id="PF13231">
    <property type="entry name" value="PMT_2"/>
    <property type="match status" value="1"/>
</dbReference>
<keyword evidence="11" id="KW-1185">Reference proteome</keyword>
<protein>
    <recommendedName>
        <fullName evidence="9">Glycosyltransferase RgtA/B/C/D-like domain-containing protein</fullName>
    </recommendedName>
</protein>
<keyword evidence="3" id="KW-0328">Glycosyltransferase</keyword>
<dbReference type="PANTHER" id="PTHR33908:SF11">
    <property type="entry name" value="MEMBRANE PROTEIN"/>
    <property type="match status" value="1"/>
</dbReference>
<dbReference type="AlphaFoldDB" id="A0A4Y8RPH6"/>
<feature type="transmembrane region" description="Helical" evidence="8">
    <location>
        <begin position="325"/>
        <end position="346"/>
    </location>
</feature>
<gene>
    <name evidence="10" type="ORF">E3C22_05965</name>
</gene>
<evidence type="ECO:0000256" key="7">
    <source>
        <dbReference type="ARBA" id="ARBA00023136"/>
    </source>
</evidence>
<organism evidence="10 11">
    <name type="scientific">Jiella endophytica</name>
    <dbReference type="NCBI Taxonomy" id="2558362"/>
    <lineage>
        <taxon>Bacteria</taxon>
        <taxon>Pseudomonadati</taxon>
        <taxon>Pseudomonadota</taxon>
        <taxon>Alphaproteobacteria</taxon>
        <taxon>Hyphomicrobiales</taxon>
        <taxon>Aurantimonadaceae</taxon>
        <taxon>Jiella</taxon>
    </lineage>
</organism>
<evidence type="ECO:0000256" key="6">
    <source>
        <dbReference type="ARBA" id="ARBA00022989"/>
    </source>
</evidence>
<dbReference type="OrthoDB" id="9153955at2"/>
<dbReference type="PANTHER" id="PTHR33908">
    <property type="entry name" value="MANNOSYLTRANSFERASE YKCB-RELATED"/>
    <property type="match status" value="1"/>
</dbReference>
<feature type="transmembrane region" description="Helical" evidence="8">
    <location>
        <begin position="232"/>
        <end position="251"/>
    </location>
</feature>
<dbReference type="GO" id="GO:0009103">
    <property type="term" value="P:lipopolysaccharide biosynthetic process"/>
    <property type="evidence" value="ECO:0007669"/>
    <property type="project" value="UniProtKB-ARBA"/>
</dbReference>
<feature type="transmembrane region" description="Helical" evidence="8">
    <location>
        <begin position="201"/>
        <end position="220"/>
    </location>
</feature>
<evidence type="ECO:0000259" key="9">
    <source>
        <dbReference type="Pfam" id="PF13231"/>
    </source>
</evidence>
<dbReference type="RefSeq" id="WP_134761099.1">
    <property type="nucleotide sequence ID" value="NZ_SOZD01000002.1"/>
</dbReference>
<feature type="transmembrane region" description="Helical" evidence="8">
    <location>
        <begin position="107"/>
        <end position="128"/>
    </location>
</feature>
<dbReference type="GO" id="GO:0016763">
    <property type="term" value="F:pentosyltransferase activity"/>
    <property type="evidence" value="ECO:0007669"/>
    <property type="project" value="TreeGrafter"/>
</dbReference>
<evidence type="ECO:0000256" key="3">
    <source>
        <dbReference type="ARBA" id="ARBA00022676"/>
    </source>
</evidence>
<keyword evidence="5 8" id="KW-0812">Transmembrane</keyword>
<keyword evidence="6 8" id="KW-1133">Transmembrane helix</keyword>
<dbReference type="InterPro" id="IPR050297">
    <property type="entry name" value="LipidA_mod_glycosyltrf_83"/>
</dbReference>
<keyword evidence="4" id="KW-0808">Transferase</keyword>
<dbReference type="EMBL" id="SOZD01000002">
    <property type="protein sequence ID" value="TFF24930.1"/>
    <property type="molecule type" value="Genomic_DNA"/>
</dbReference>
<dbReference type="GO" id="GO:0005886">
    <property type="term" value="C:plasma membrane"/>
    <property type="evidence" value="ECO:0007669"/>
    <property type="project" value="UniProtKB-SubCell"/>
</dbReference>
<evidence type="ECO:0000313" key="10">
    <source>
        <dbReference type="EMBL" id="TFF24930.1"/>
    </source>
</evidence>
<comment type="subcellular location">
    <subcellularLocation>
        <location evidence="1">Cell membrane</location>
        <topology evidence="1">Multi-pass membrane protein</topology>
    </subcellularLocation>
</comment>
<feature type="transmembrane region" description="Helical" evidence="8">
    <location>
        <begin position="381"/>
        <end position="399"/>
    </location>
</feature>
<sequence length="406" mass="42286">MTVSDDRTAKGAPALLGALFARTAFIDDAVGRFAAARVGPLPLPLAVIALVFIANCLLSIVARVPPGFDDREQLAAMGHWALGYSGVQPPLHTWLIKLVDLIVSDDIAAVYITRSLILCLLAAVLYGIGRALDLSRDGAAAAAFGLFLMPPVGWEAQRAYSHSLSGLFFTALFQLAMLMVIERNTAKSYILAGASAALAVLGKYNGLIALAGAIGAGLAWPDLRGRFRLRRLALAAAAFLLVLAAPMAWLASRLDTLDDSVGKFQIGQAGSALAVRLEGALAFLGGCLAYAGPLVAVWLAAWIVARIDGRATPLSPKGLRPEVRYLLTAVAASFALSLVLVLGSGATEVKGYWLHPVLITLPAVVAALLSAVDPTGWANRFVIVCGLVLSLASVAGFLLRSAGIGA</sequence>
<comment type="caution">
    <text evidence="10">The sequence shown here is derived from an EMBL/GenBank/DDBJ whole genome shotgun (WGS) entry which is preliminary data.</text>
</comment>
<feature type="transmembrane region" description="Helical" evidence="8">
    <location>
        <begin position="280"/>
        <end position="304"/>
    </location>
</feature>
<reference evidence="10 11" key="1">
    <citation type="submission" date="2019-03" db="EMBL/GenBank/DDBJ databases">
        <title>Jiella endophytica sp. nov., a novel endophytic bacterium isolated from root of Ficus microcarpa Linn. f.</title>
        <authorList>
            <person name="Tuo L."/>
        </authorList>
    </citation>
    <scope>NUCLEOTIDE SEQUENCE [LARGE SCALE GENOMIC DNA]</scope>
    <source>
        <strain evidence="10 11">CBS5Q-3</strain>
    </source>
</reference>
<accession>A0A4Y8RPH6</accession>
<name>A0A4Y8RPH6_9HYPH</name>
<evidence type="ECO:0000256" key="4">
    <source>
        <dbReference type="ARBA" id="ARBA00022679"/>
    </source>
</evidence>
<keyword evidence="7 8" id="KW-0472">Membrane</keyword>
<feature type="domain" description="Glycosyltransferase RgtA/B/C/D-like" evidence="9">
    <location>
        <begin position="88"/>
        <end position="249"/>
    </location>
</feature>
<evidence type="ECO:0000256" key="5">
    <source>
        <dbReference type="ARBA" id="ARBA00022692"/>
    </source>
</evidence>
<dbReference type="InterPro" id="IPR038731">
    <property type="entry name" value="RgtA/B/C-like"/>
</dbReference>